<keyword evidence="4" id="KW-0021">Allosteric enzyme</keyword>
<dbReference type="GO" id="GO:0030170">
    <property type="term" value="F:pyridoxal phosphate binding"/>
    <property type="evidence" value="ECO:0007669"/>
    <property type="project" value="TreeGrafter"/>
</dbReference>
<dbReference type="PANTHER" id="PTHR11468:SF28">
    <property type="entry name" value="ALPHA-GLUCAN PHOSPHORYLASE 1"/>
    <property type="match status" value="1"/>
</dbReference>
<keyword evidence="7 9" id="KW-0663">Pyridoxal phosphate</keyword>
<dbReference type="EC" id="2.4.1.1" evidence="9"/>
<dbReference type="GO" id="GO:0005737">
    <property type="term" value="C:cytoplasm"/>
    <property type="evidence" value="ECO:0007669"/>
    <property type="project" value="TreeGrafter"/>
</dbReference>
<dbReference type="CDD" id="cd04300">
    <property type="entry name" value="GT35_Glycogen_Phosphorylase"/>
    <property type="match status" value="1"/>
</dbReference>
<evidence type="ECO:0000256" key="8">
    <source>
        <dbReference type="ARBA" id="ARBA00023277"/>
    </source>
</evidence>
<comment type="similarity">
    <text evidence="3 9">Belongs to the glycogen phosphorylase family.</text>
</comment>
<evidence type="ECO:0000256" key="4">
    <source>
        <dbReference type="ARBA" id="ARBA00022533"/>
    </source>
</evidence>
<evidence type="ECO:0000256" key="6">
    <source>
        <dbReference type="ARBA" id="ARBA00022679"/>
    </source>
</evidence>
<sequence>IPPLPNPGAVDSSSIASNIKYHSEFTPQFSPFKFELPQAYVATAESVRDSLIKGWNETQKYYEGVNPKQTYYLSMEFLQGRALLNAIGNLELTDAYAEALRKLGSDLEAVAEQEPDAALGNGGLGRLASCFLDSLATLDYPAWGYGLRYHYGLFHQNITKDGQEEAAESWLEMGNPWEIVRHDVSYPVKFYGKVENGRDGTRRWVGGEDIKAVAYDVPIPGYKTKTTLNLRLWSTHVEADDFDLQAFNAGEHNKATEAQLNAAKICYVLYPGDDSTEGKILRLKQQYTLCAASLQDIISSFKRRSGDNVDWRQFPAKVAIQMNDTHPTLSVLELIRTLIDVEGLPWEEAWIITQRTLAYTNHTVLPEALEKWPFELMQNLLPRHMEIVHKIDESFINEVIAKNNLTDLKELEKKIKGMRILENEDLPDSVVPVFADLWKAEEEAAKREAEEAAAERKAEEAAAEREAEEKAASKASKEELAKGEAKEEIADGESRKVDSKHVKIDSGNEVKKSENTFKDVVVKPPKLVRMANLCVIAGHAVNGVARIHSEIVKEEVFNDFYQMWPEKFQNKTNGVTPRRWIRFCNPELSKLINKWLGTEDWVLQTERLAELRKFAENTDLHKEWRAAKKANKISLVSYIKEKTGYLINPDAMFDIQVKRIHEYKRQLLNILGIIYRYKKMKEMSPADRKAKFVPRVCIFGGKAFATYVQAKRIVKLITDVGATINHDSEIGDLLKVIFVPDYNVSVAEMLIPASELSQHISTAGMEASGTSNMKFSMNGCVLIGTLDGANVEIREEVGEENFFLFGARAHEIAGLRKERTEGKFKPDPRFEEAKDFIKSGVFGKYDYRPLLDSLEGNEGYGRGDYFLVGKDFPAYIECQEKVDEAYRDQEKNLENRAYRTAALCRAGSRDHRPGRVAVSSLKPKMQEKGGQREKQSMRRLSGACGIQTYTWRAFLDSEHLARRPVSSLGDHASESGTSTREVSGPPPMQGGSYGTAALEGGGYGTAALHRAAKKEEYIRWSWERECDWLPAVLEALSQAERDTLQRAGIWRIAQVPHVVPASHILCDLFSYWDADQNTFRLPGVRGEWSITLEDVYQILGVPILGRRLSLKTTVLRSQVVQWATYMGDAVVSMGSKKGVRIRSIIESDIPVLRKAIMGILASRLIGDKGGDTLLYCWAPIIAQIEGHGRVYAWGADILGTTYHDLYRVV</sequence>
<dbReference type="EMBL" id="JAHRHJ020000003">
    <property type="protein sequence ID" value="KAH9323012.1"/>
    <property type="molecule type" value="Genomic_DNA"/>
</dbReference>
<evidence type="ECO:0000256" key="9">
    <source>
        <dbReference type="RuleBase" id="RU000587"/>
    </source>
</evidence>
<gene>
    <name evidence="11" type="ORF">KI387_017651</name>
</gene>
<keyword evidence="5 9" id="KW-0328">Glycosyltransferase</keyword>
<dbReference type="PANTHER" id="PTHR11468">
    <property type="entry name" value="GLYCOGEN PHOSPHORYLASE"/>
    <property type="match status" value="1"/>
</dbReference>
<name>A0AA38GJ14_TAXCH</name>
<evidence type="ECO:0000256" key="3">
    <source>
        <dbReference type="ARBA" id="ARBA00006047"/>
    </source>
</evidence>
<accession>A0AA38GJ14</accession>
<evidence type="ECO:0000256" key="5">
    <source>
        <dbReference type="ARBA" id="ARBA00022676"/>
    </source>
</evidence>
<feature type="region of interest" description="Disordered" evidence="10">
    <location>
        <begin position="965"/>
        <end position="996"/>
    </location>
</feature>
<dbReference type="FunFam" id="3.40.50.2000:FF:000807">
    <property type="entry name" value="Alpha-glucan phosphorylase 2, cytosolic"/>
    <property type="match status" value="1"/>
</dbReference>
<keyword evidence="12" id="KW-1185">Reference proteome</keyword>
<dbReference type="GO" id="GO:0008184">
    <property type="term" value="F:glycogen phosphorylase activity"/>
    <property type="evidence" value="ECO:0007669"/>
    <property type="project" value="InterPro"/>
</dbReference>
<dbReference type="Pfam" id="PF00343">
    <property type="entry name" value="Phosphorylase"/>
    <property type="match status" value="2"/>
</dbReference>
<keyword evidence="8 9" id="KW-0119">Carbohydrate metabolism</keyword>
<evidence type="ECO:0000313" key="11">
    <source>
        <dbReference type="EMBL" id="KAH9323012.1"/>
    </source>
</evidence>
<comment type="cofactor">
    <cofactor evidence="2 9">
        <name>pyridoxal 5'-phosphate</name>
        <dbReference type="ChEBI" id="CHEBI:597326"/>
    </cofactor>
</comment>
<comment type="caution">
    <text evidence="11">The sequence shown here is derived from an EMBL/GenBank/DDBJ whole genome shotgun (WGS) entry which is preliminary data.</text>
</comment>
<comment type="catalytic activity">
    <reaction evidence="1 9">
        <text>[(1-&gt;4)-alpha-D-glucosyl](n) + phosphate = [(1-&gt;4)-alpha-D-glucosyl](n-1) + alpha-D-glucose 1-phosphate</text>
        <dbReference type="Rhea" id="RHEA:41732"/>
        <dbReference type="Rhea" id="RHEA-COMP:9584"/>
        <dbReference type="Rhea" id="RHEA-COMP:9586"/>
        <dbReference type="ChEBI" id="CHEBI:15444"/>
        <dbReference type="ChEBI" id="CHEBI:43474"/>
        <dbReference type="ChEBI" id="CHEBI:58601"/>
        <dbReference type="EC" id="2.4.1.1"/>
    </reaction>
</comment>
<dbReference type="Gene3D" id="3.40.50.2000">
    <property type="entry name" value="Glycogen Phosphorylase B"/>
    <property type="match status" value="3"/>
</dbReference>
<evidence type="ECO:0000256" key="10">
    <source>
        <dbReference type="SAM" id="MobiDB-lite"/>
    </source>
</evidence>
<dbReference type="GO" id="GO:0005980">
    <property type="term" value="P:glycogen catabolic process"/>
    <property type="evidence" value="ECO:0007669"/>
    <property type="project" value="TreeGrafter"/>
</dbReference>
<dbReference type="FunFam" id="3.40.50.2000:FF:000003">
    <property type="entry name" value="Alpha-1,4 glucan phosphorylase"/>
    <property type="match status" value="1"/>
</dbReference>
<comment type="function">
    <text evidence="9">Allosteric enzyme that catalyzes the rate-limiting step in glycogen catabolism, the phosphorolytic cleavage of glycogen to produce glucose-1-phosphate, and plays a central role in maintaining cellular and organismal glucose homeostasis.</text>
</comment>
<dbReference type="OMA" id="DLDPQKF"/>
<evidence type="ECO:0000256" key="2">
    <source>
        <dbReference type="ARBA" id="ARBA00001933"/>
    </source>
</evidence>
<feature type="region of interest" description="Disordered" evidence="10">
    <location>
        <begin position="446"/>
        <end position="503"/>
    </location>
</feature>
<dbReference type="SUPFAM" id="SSF53756">
    <property type="entry name" value="UDP-Glycosyltransferase/glycogen phosphorylase"/>
    <property type="match status" value="2"/>
</dbReference>
<organism evidence="11 12">
    <name type="scientific">Taxus chinensis</name>
    <name type="common">Chinese yew</name>
    <name type="synonym">Taxus wallichiana var. chinensis</name>
    <dbReference type="NCBI Taxonomy" id="29808"/>
    <lineage>
        <taxon>Eukaryota</taxon>
        <taxon>Viridiplantae</taxon>
        <taxon>Streptophyta</taxon>
        <taxon>Embryophyta</taxon>
        <taxon>Tracheophyta</taxon>
        <taxon>Spermatophyta</taxon>
        <taxon>Pinopsida</taxon>
        <taxon>Pinidae</taxon>
        <taxon>Conifers II</taxon>
        <taxon>Cupressales</taxon>
        <taxon>Taxaceae</taxon>
        <taxon>Taxus</taxon>
    </lineage>
</organism>
<evidence type="ECO:0000256" key="7">
    <source>
        <dbReference type="ARBA" id="ARBA00022898"/>
    </source>
</evidence>
<dbReference type="Proteomes" id="UP000824469">
    <property type="component" value="Unassembled WGS sequence"/>
</dbReference>
<dbReference type="AlphaFoldDB" id="A0AA38GJ14"/>
<feature type="non-terminal residue" evidence="11">
    <location>
        <position position="1"/>
    </location>
</feature>
<dbReference type="InterPro" id="IPR000811">
    <property type="entry name" value="Glyco_trans_35"/>
</dbReference>
<evidence type="ECO:0000313" key="12">
    <source>
        <dbReference type="Proteomes" id="UP000824469"/>
    </source>
</evidence>
<proteinExistence type="inferred from homology"/>
<evidence type="ECO:0000256" key="1">
    <source>
        <dbReference type="ARBA" id="ARBA00001275"/>
    </source>
</evidence>
<protein>
    <recommendedName>
        <fullName evidence="9">Alpha-1,4 glucan phosphorylase</fullName>
        <ecNumber evidence="9">2.4.1.1</ecNumber>
    </recommendedName>
</protein>
<dbReference type="InterPro" id="IPR035090">
    <property type="entry name" value="Pyridoxal_P_attach_site"/>
</dbReference>
<dbReference type="PROSITE" id="PS00102">
    <property type="entry name" value="PHOSPHORYLASE"/>
    <property type="match status" value="1"/>
</dbReference>
<keyword evidence="6 9" id="KW-0808">Transferase</keyword>
<reference evidence="11 12" key="1">
    <citation type="journal article" date="2021" name="Nat. Plants">
        <title>The Taxus genome provides insights into paclitaxel biosynthesis.</title>
        <authorList>
            <person name="Xiong X."/>
            <person name="Gou J."/>
            <person name="Liao Q."/>
            <person name="Li Y."/>
            <person name="Zhou Q."/>
            <person name="Bi G."/>
            <person name="Li C."/>
            <person name="Du R."/>
            <person name="Wang X."/>
            <person name="Sun T."/>
            <person name="Guo L."/>
            <person name="Liang H."/>
            <person name="Lu P."/>
            <person name="Wu Y."/>
            <person name="Zhang Z."/>
            <person name="Ro D.K."/>
            <person name="Shang Y."/>
            <person name="Huang S."/>
            <person name="Yan J."/>
        </authorList>
    </citation>
    <scope>NUCLEOTIDE SEQUENCE [LARGE SCALE GENOMIC DNA]</scope>
    <source>
        <strain evidence="11">Ta-2019</strain>
    </source>
</reference>